<name>A0AA39UKE9_9AGAR</name>
<feature type="region of interest" description="Disordered" evidence="1">
    <location>
        <begin position="48"/>
        <end position="76"/>
    </location>
</feature>
<evidence type="ECO:0000313" key="3">
    <source>
        <dbReference type="Proteomes" id="UP001175227"/>
    </source>
</evidence>
<dbReference type="Proteomes" id="UP001175227">
    <property type="component" value="Unassembled WGS sequence"/>
</dbReference>
<feature type="region of interest" description="Disordered" evidence="1">
    <location>
        <begin position="108"/>
        <end position="269"/>
    </location>
</feature>
<evidence type="ECO:0000313" key="2">
    <source>
        <dbReference type="EMBL" id="KAK0482475.1"/>
    </source>
</evidence>
<proteinExistence type="predicted"/>
<feature type="compositionally biased region" description="Acidic residues" evidence="1">
    <location>
        <begin position="58"/>
        <end position="73"/>
    </location>
</feature>
<keyword evidence="3" id="KW-1185">Reference proteome</keyword>
<dbReference type="AlphaFoldDB" id="A0AA39UKE9"/>
<evidence type="ECO:0000256" key="1">
    <source>
        <dbReference type="SAM" id="MobiDB-lite"/>
    </source>
</evidence>
<organism evidence="2 3">
    <name type="scientific">Armillaria novae-zelandiae</name>
    <dbReference type="NCBI Taxonomy" id="153914"/>
    <lineage>
        <taxon>Eukaryota</taxon>
        <taxon>Fungi</taxon>
        <taxon>Dikarya</taxon>
        <taxon>Basidiomycota</taxon>
        <taxon>Agaricomycotina</taxon>
        <taxon>Agaricomycetes</taxon>
        <taxon>Agaricomycetidae</taxon>
        <taxon>Agaricales</taxon>
        <taxon>Marasmiineae</taxon>
        <taxon>Physalacriaceae</taxon>
        <taxon>Armillaria</taxon>
    </lineage>
</organism>
<protein>
    <submittedName>
        <fullName evidence="2">Uncharacterized protein</fullName>
    </submittedName>
</protein>
<reference evidence="2" key="1">
    <citation type="submission" date="2023-06" db="EMBL/GenBank/DDBJ databases">
        <authorList>
            <consortium name="Lawrence Berkeley National Laboratory"/>
            <person name="Ahrendt S."/>
            <person name="Sahu N."/>
            <person name="Indic B."/>
            <person name="Wong-Bajracharya J."/>
            <person name="Merenyi Z."/>
            <person name="Ke H.-M."/>
            <person name="Monk M."/>
            <person name="Kocsube S."/>
            <person name="Drula E."/>
            <person name="Lipzen A."/>
            <person name="Balint B."/>
            <person name="Henrissat B."/>
            <person name="Andreopoulos B."/>
            <person name="Martin F.M."/>
            <person name="Harder C.B."/>
            <person name="Rigling D."/>
            <person name="Ford K.L."/>
            <person name="Foster G.D."/>
            <person name="Pangilinan J."/>
            <person name="Papanicolaou A."/>
            <person name="Barry K."/>
            <person name="LaButti K."/>
            <person name="Viragh M."/>
            <person name="Koriabine M."/>
            <person name="Yan M."/>
            <person name="Riley R."/>
            <person name="Champramary S."/>
            <person name="Plett K.L."/>
            <person name="Tsai I.J."/>
            <person name="Slot J."/>
            <person name="Sipos G."/>
            <person name="Plett J."/>
            <person name="Nagy L.G."/>
            <person name="Grigoriev I.V."/>
        </authorList>
    </citation>
    <scope>NUCLEOTIDE SEQUENCE</scope>
    <source>
        <strain evidence="2">ICMP 16352</strain>
    </source>
</reference>
<dbReference type="EMBL" id="JAUEPR010000007">
    <property type="protein sequence ID" value="KAK0482475.1"/>
    <property type="molecule type" value="Genomic_DNA"/>
</dbReference>
<sequence>MLKCKVSYGELSTEEVESVVAPSDVDDADLSANSLKCRGRVLFVDDEASEASHVSEEPSADEDDYGSDCEAGSEDGAVVPSLRSLSKVKTVKGSYVDALLRSGNVDDVAESDDVKNDPTLTAKGNVHKRSPSTVYLEDLEPFAPKSRPKGKLPVKRGSGPGQWTAAVHTAGDAVADSSDEQAELHTHANPVTPIQSKPSPSKSVAGVKPTVASTVGRGSAKVGALKTSSAKASTRTLTTSRPRSKATVASKKDVEPAFSSDNPDDDSTLAAAPASQITSELAALLGDDVRGSLPEPDDAGPVLRLPEIGVAPYKPGPDLSEPDDPALRVMQPELMEEHLVALGVYVSLPPLGVYRAVVPMGSLVEAFKFERYGSFVNLARAMPSALSLEGKTLHVSGSNAVCMTVGLVTECMLFEPAQQGGYTSASGTQGAWALAFDLEFVETTCISNRDTSARASPAKGQWRSSTKTLTTLLVSPGAGYPTSMGFLDEVPIYDGRASGGNHFLFCPSDFSVLKLFPRFTSSRDLDAFTLVSVGYSLSALRLRRRNLPRSGFLNKGADLSPVYYGLRDIQRCLEKFSTTVLPIWLAGLPVFNRRCIVSLLWLFVAMELCLVDTPFNDALEDAILADIEAYTEGLEAFEFLDEINSALPMAWQLSPNAAEYQHVASRIQIAVLSFVVRSTLTDVVHSVTFSNWHFMLYCFFLHAFTSVDMVRFISEPGTPATTSHIPYPYLLPGSIRHLVIHGCSLYGHSVEGLLSSSSNASLESLELDSLEYGSMYIPSNPSPLERDTCLLLSSTEHFPLSICCNVLTSLDITVVHNLFLLMSTSLVDVRFSLQTLVLHYLYTSPKYWHNSVQSTFSWHALTKTLVSSVLWLVVRYEGNDLALHYKLRREHFEQLLLDAASYPGQVAPLRGKLYVRLVPYGQDSFNLQEYEAINTLLGSIAHNRGIQATIYPVQIEYGGDAVSDMATIS</sequence>
<gene>
    <name evidence="2" type="ORF">IW261DRAFT_1418038</name>
</gene>
<accession>A0AA39UKE9</accession>
<comment type="caution">
    <text evidence="2">The sequence shown here is derived from an EMBL/GenBank/DDBJ whole genome shotgun (WGS) entry which is preliminary data.</text>
</comment>
<feature type="compositionally biased region" description="Polar residues" evidence="1">
    <location>
        <begin position="192"/>
        <end position="202"/>
    </location>
</feature>